<evidence type="ECO:0000256" key="3">
    <source>
        <dbReference type="ARBA" id="ARBA00022884"/>
    </source>
</evidence>
<dbReference type="Gene3D" id="1.10.1410.10">
    <property type="match status" value="1"/>
</dbReference>
<dbReference type="GO" id="GO:0032040">
    <property type="term" value="C:small-subunit processome"/>
    <property type="evidence" value="ECO:0007669"/>
    <property type="project" value="TreeGrafter"/>
</dbReference>
<dbReference type="Pfam" id="PF17407">
    <property type="entry name" value="Nrap_D6"/>
    <property type="match status" value="1"/>
</dbReference>
<dbReference type="STRING" id="3469.A0A4Y7K0P1"/>
<dbReference type="InterPro" id="IPR035370">
    <property type="entry name" value="Nrap_D5"/>
</dbReference>
<dbReference type="InterPro" id="IPR035082">
    <property type="entry name" value="Nrap_D1"/>
</dbReference>
<dbReference type="PANTHER" id="PTHR17972:SF0">
    <property type="entry name" value="NUCLEOLAR PROTEIN 6"/>
    <property type="match status" value="1"/>
</dbReference>
<dbReference type="Proteomes" id="UP000316621">
    <property type="component" value="Chromosome 6"/>
</dbReference>
<proteinExistence type="inferred from homology"/>
<evidence type="ECO:0000259" key="8">
    <source>
        <dbReference type="Pfam" id="PF17404"/>
    </source>
</evidence>
<feature type="domain" description="Nrap protein" evidence="9">
    <location>
        <begin position="575"/>
        <end position="712"/>
    </location>
</feature>
<gene>
    <name evidence="12" type="ORF">C5167_010106</name>
</gene>
<feature type="domain" description="Nrap protein" evidence="10">
    <location>
        <begin position="729"/>
        <end position="893"/>
    </location>
</feature>
<keyword evidence="4 5" id="KW-0539">Nucleus</keyword>
<dbReference type="InterPro" id="IPR035367">
    <property type="entry name" value="Nrap_D2"/>
</dbReference>
<comment type="similarity">
    <text evidence="2 5">Belongs to the NRAP family.</text>
</comment>
<dbReference type="GO" id="GO:0034456">
    <property type="term" value="C:UTP-C complex"/>
    <property type="evidence" value="ECO:0007669"/>
    <property type="project" value="TreeGrafter"/>
</dbReference>
<dbReference type="GO" id="GO:0006409">
    <property type="term" value="P:tRNA export from nucleus"/>
    <property type="evidence" value="ECO:0007669"/>
    <property type="project" value="TreeGrafter"/>
</dbReference>
<protein>
    <submittedName>
        <fullName evidence="12">Uncharacterized protein</fullName>
    </submittedName>
</protein>
<feature type="domain" description="Nrap protein" evidence="6">
    <location>
        <begin position="104"/>
        <end position="238"/>
    </location>
</feature>
<dbReference type="Gramene" id="RZC66416">
    <property type="protein sequence ID" value="RZC66416"/>
    <property type="gene ID" value="C5167_010106"/>
</dbReference>
<keyword evidence="3 5" id="KW-0694">RNA-binding</keyword>
<dbReference type="GO" id="GO:0032545">
    <property type="term" value="C:CURI complex"/>
    <property type="evidence" value="ECO:0007669"/>
    <property type="project" value="TreeGrafter"/>
</dbReference>
<evidence type="ECO:0000256" key="1">
    <source>
        <dbReference type="ARBA" id="ARBA00004604"/>
    </source>
</evidence>
<dbReference type="EMBL" id="CM010720">
    <property type="protein sequence ID" value="RZC66416.1"/>
    <property type="molecule type" value="Genomic_DNA"/>
</dbReference>
<evidence type="ECO:0000256" key="2">
    <source>
        <dbReference type="ARBA" id="ARBA00006674"/>
    </source>
</evidence>
<organism evidence="12 13">
    <name type="scientific">Papaver somniferum</name>
    <name type="common">Opium poppy</name>
    <dbReference type="NCBI Taxonomy" id="3469"/>
    <lineage>
        <taxon>Eukaryota</taxon>
        <taxon>Viridiplantae</taxon>
        <taxon>Streptophyta</taxon>
        <taxon>Embryophyta</taxon>
        <taxon>Tracheophyta</taxon>
        <taxon>Spermatophyta</taxon>
        <taxon>Magnoliopsida</taxon>
        <taxon>Ranunculales</taxon>
        <taxon>Papaveraceae</taxon>
        <taxon>Papaveroideae</taxon>
        <taxon>Papaver</taxon>
    </lineage>
</organism>
<dbReference type="InterPro" id="IPR005554">
    <property type="entry name" value="NOL6/Upt22"/>
</dbReference>
<dbReference type="AlphaFoldDB" id="A0A4Y7K0P1"/>
<feature type="domain" description="Nrap protein" evidence="8">
    <location>
        <begin position="393"/>
        <end position="547"/>
    </location>
</feature>
<dbReference type="Pfam" id="PF17404">
    <property type="entry name" value="Nrap_D3"/>
    <property type="match status" value="1"/>
</dbReference>
<sequence>MEVVVSSTGAVIDPMDFKVSEVLKEVQLDYESPIITKFIDETISSIKKVINKIPQDLKVGSDLASGFIRDVNADKFEFSFKKPASIEIGGSYSIQALTKPSTSIDLFISLPKECFHEKDYLNHRYHAKRCLYLCIIKKYLNASSKIKKIEWSTFQNEARKPVLVVYPVQELDEIIPGFFIRLIPTATSLFSVPKLNLARSNVRALNKEGMALQATPRYCSSILEDMFLEENAEFVRKTFLGWKELREALILIKVWARQRTSIYSHDCLNGFLISVILSYLATASGGNRVKKSMKTVQIFRVTLDFIANSKLWDKGLLLQPHNQSNLSKEERKQYQQLFPVVLCDSSSQLNLAFRITKHGFSELRDEAAQTLSCIDKYRDGGFEEVFMTKVDFAAKYDYCIRIKADESKEVYASGFCLDEECWRTYEEKVHSLLEQALGDRAKSIRVTWRSCPSQWKIEEGFSEFSTSPLVVGILTSAPEKSFRGVDVGPNAENKEEALKYRKFWGEKAELRRFKDGIIAESTVWECQHWERHLIIKRICDYILSRHLALPEEKITCVAEQLDFCLLHGGKDSVSFHGSLLAAFEVLSKRLRSIKDIPLSVSSVQPLDPAFRSTSVFLPAPHPLANEKLEGSGNWPMDDVAIEKTKHAFLLQIGDSLQKSWGSRCIASEDEVDVLMSGYAFRLRILHERGLSLVRKKVGNERMKRITSGDKELFIRGQHSSMINGLLGRYPVYGPVVRLAKRWISAHLFSSFVEEEAVELLVAYLFLRHLPFYAPSSRITGFLRFLRLLSNYDWTFSPLIVDINGDMTSKDEKEIYENFMTSRKAYEESPQNLDRSMFLATSYDKSSEAWTKYSPNSSELKRMVAYAKTGAELLTDLIVHDQTDAQKTWKSLFRTPLNLYDAVILLHRHKLAFPQRLLSRPETVPGEMIKGSYITLLLARQIILAFHALCHKVSNEARCFAAKHVAEGKASKYFDPFMLRGDLEEMKKNLMVNFDPVRCLVNDLKEEFSETFKLWYDSVGGDAIGLTWDKLDSKKRAREEMDEDENDKRQDPIDVLRNVGEVGRGFVRSVYLFKSPRLQN</sequence>
<dbReference type="GO" id="GO:0003723">
    <property type="term" value="F:RNA binding"/>
    <property type="evidence" value="ECO:0007669"/>
    <property type="project" value="UniProtKB-KW"/>
</dbReference>
<evidence type="ECO:0000259" key="9">
    <source>
        <dbReference type="Pfam" id="PF17405"/>
    </source>
</evidence>
<evidence type="ECO:0000259" key="10">
    <source>
        <dbReference type="Pfam" id="PF17406"/>
    </source>
</evidence>
<feature type="domain" description="Nrap protein" evidence="7">
    <location>
        <begin position="245"/>
        <end position="389"/>
    </location>
</feature>
<dbReference type="Pfam" id="PF17406">
    <property type="entry name" value="Nrap_D5"/>
    <property type="match status" value="1"/>
</dbReference>
<dbReference type="FunFam" id="1.10.1410.10:FF:000012">
    <property type="entry name" value="Nucleolar protein 6"/>
    <property type="match status" value="1"/>
</dbReference>
<dbReference type="InterPro" id="IPR035369">
    <property type="entry name" value="Nrap_D4"/>
</dbReference>
<dbReference type="OMA" id="NPHGGKE"/>
<name>A0A4Y7K0P1_PAPSO</name>
<comment type="subcellular location">
    <subcellularLocation>
        <location evidence="1 5">Nucleus</location>
        <location evidence="1 5">Nucleolus</location>
    </subcellularLocation>
</comment>
<accession>A0A4Y7K0P1</accession>
<keyword evidence="13" id="KW-1185">Reference proteome</keyword>
<dbReference type="InterPro" id="IPR035368">
    <property type="entry name" value="Nrap_D3"/>
</dbReference>
<dbReference type="Pfam" id="PF03813">
    <property type="entry name" value="Nrap"/>
    <property type="match status" value="1"/>
</dbReference>
<dbReference type="Pfam" id="PF17405">
    <property type="entry name" value="Nrap_D4"/>
    <property type="match status" value="1"/>
</dbReference>
<evidence type="ECO:0000259" key="6">
    <source>
        <dbReference type="Pfam" id="PF03813"/>
    </source>
</evidence>
<evidence type="ECO:0000256" key="4">
    <source>
        <dbReference type="ARBA" id="ARBA00023242"/>
    </source>
</evidence>
<dbReference type="PANTHER" id="PTHR17972">
    <property type="entry name" value="NUCLEOLAR RNA-ASSOCIATED PROTEIN"/>
    <property type="match status" value="1"/>
</dbReference>
<evidence type="ECO:0000259" key="11">
    <source>
        <dbReference type="Pfam" id="PF17407"/>
    </source>
</evidence>
<evidence type="ECO:0000313" key="13">
    <source>
        <dbReference type="Proteomes" id="UP000316621"/>
    </source>
</evidence>
<dbReference type="GO" id="GO:0006364">
    <property type="term" value="P:rRNA processing"/>
    <property type="evidence" value="ECO:0007669"/>
    <property type="project" value="TreeGrafter"/>
</dbReference>
<dbReference type="InterPro" id="IPR035371">
    <property type="entry name" value="Nrap_D6"/>
</dbReference>
<evidence type="ECO:0000313" key="12">
    <source>
        <dbReference type="EMBL" id="RZC66416.1"/>
    </source>
</evidence>
<evidence type="ECO:0000256" key="5">
    <source>
        <dbReference type="RuleBase" id="RU364032"/>
    </source>
</evidence>
<reference evidence="12 13" key="1">
    <citation type="journal article" date="2018" name="Science">
        <title>The opium poppy genome and morphinan production.</title>
        <authorList>
            <person name="Guo L."/>
            <person name="Winzer T."/>
            <person name="Yang X."/>
            <person name="Li Y."/>
            <person name="Ning Z."/>
            <person name="He Z."/>
            <person name="Teodor R."/>
            <person name="Lu Y."/>
            <person name="Bowser T.A."/>
            <person name="Graham I.A."/>
            <person name="Ye K."/>
        </authorList>
    </citation>
    <scope>NUCLEOTIDE SEQUENCE [LARGE SCALE GENOMIC DNA]</scope>
    <source>
        <strain evidence="13">cv. HN1</strain>
        <tissue evidence="12">Leaves</tissue>
    </source>
</reference>
<evidence type="ECO:0000259" key="7">
    <source>
        <dbReference type="Pfam" id="PF17403"/>
    </source>
</evidence>
<dbReference type="Pfam" id="PF17403">
    <property type="entry name" value="Nrap_D2"/>
    <property type="match status" value="1"/>
</dbReference>
<feature type="domain" description="Nrap protein" evidence="11">
    <location>
        <begin position="899"/>
        <end position="1068"/>
    </location>
</feature>